<evidence type="ECO:0000313" key="2">
    <source>
        <dbReference type="Proteomes" id="UP000078540"/>
    </source>
</evidence>
<evidence type="ECO:0008006" key="3">
    <source>
        <dbReference type="Google" id="ProtNLM"/>
    </source>
</evidence>
<evidence type="ECO:0000313" key="1">
    <source>
        <dbReference type="EMBL" id="KYM90372.1"/>
    </source>
</evidence>
<reference evidence="1 2" key="1">
    <citation type="submission" date="2015-09" db="EMBL/GenBank/DDBJ databases">
        <title>Atta colombica WGS genome.</title>
        <authorList>
            <person name="Nygaard S."/>
            <person name="Hu H."/>
            <person name="Boomsma J."/>
            <person name="Zhang G."/>
        </authorList>
    </citation>
    <scope>NUCLEOTIDE SEQUENCE [LARGE SCALE GENOMIC DNA]</scope>
    <source>
        <strain evidence="1">Treedump-2</strain>
        <tissue evidence="1">Whole body</tissue>
    </source>
</reference>
<dbReference type="AlphaFoldDB" id="A0A151I5S3"/>
<keyword evidence="2" id="KW-1185">Reference proteome</keyword>
<sequence length="152" mass="18092">NIIMQDLEEIAIMKLQIHPLFYYRYVDDIILALPSDNTEDTLNIFNSLHTRLRFIMEVLIIFDTYHKLTFSGRFLKFHSNHPLCLKRGTIINRLHISYKSVYKISCDNCEASYQTKRKSSMRIREHISDINKKRILICHPITVLISTQFQME</sequence>
<proteinExistence type="predicted"/>
<gene>
    <name evidence="1" type="ORF">ALC53_01804</name>
</gene>
<dbReference type="STRING" id="520822.A0A151I5S3"/>
<organism evidence="1 2">
    <name type="scientific">Atta colombica</name>
    <dbReference type="NCBI Taxonomy" id="520822"/>
    <lineage>
        <taxon>Eukaryota</taxon>
        <taxon>Metazoa</taxon>
        <taxon>Ecdysozoa</taxon>
        <taxon>Arthropoda</taxon>
        <taxon>Hexapoda</taxon>
        <taxon>Insecta</taxon>
        <taxon>Pterygota</taxon>
        <taxon>Neoptera</taxon>
        <taxon>Endopterygota</taxon>
        <taxon>Hymenoptera</taxon>
        <taxon>Apocrita</taxon>
        <taxon>Aculeata</taxon>
        <taxon>Formicoidea</taxon>
        <taxon>Formicidae</taxon>
        <taxon>Myrmicinae</taxon>
        <taxon>Atta</taxon>
    </lineage>
</organism>
<protein>
    <recommendedName>
        <fullName evidence="3">Reverse transcriptase domain-containing protein</fullName>
    </recommendedName>
</protein>
<dbReference type="Proteomes" id="UP000078540">
    <property type="component" value="Unassembled WGS sequence"/>
</dbReference>
<feature type="non-terminal residue" evidence="1">
    <location>
        <position position="1"/>
    </location>
</feature>
<accession>A0A151I5S3</accession>
<dbReference type="EMBL" id="KQ976413">
    <property type="protein sequence ID" value="KYM90372.1"/>
    <property type="molecule type" value="Genomic_DNA"/>
</dbReference>
<name>A0A151I5S3_9HYME</name>